<protein>
    <recommendedName>
        <fullName evidence="4">DUF1877 family protein</fullName>
    </recommendedName>
</protein>
<comment type="caution">
    <text evidence="2">The sequence shown here is derived from an EMBL/GenBank/DDBJ whole genome shotgun (WGS) entry which is preliminary data.</text>
</comment>
<reference evidence="2" key="1">
    <citation type="submission" date="2021-01" db="EMBL/GenBank/DDBJ databases">
        <title>Whole genome shotgun sequence of Virgisporangium aurantiacum NBRC 16421.</title>
        <authorList>
            <person name="Komaki H."/>
            <person name="Tamura T."/>
        </authorList>
    </citation>
    <scope>NUCLEOTIDE SEQUENCE</scope>
    <source>
        <strain evidence="2">NBRC 16421</strain>
    </source>
</reference>
<dbReference type="Gene3D" id="3.40.1760.10">
    <property type="entry name" value="YfbM-like super family"/>
    <property type="match status" value="1"/>
</dbReference>
<gene>
    <name evidence="2" type="ORF">Vau01_096920</name>
</gene>
<sequence>MDWETKPMGFTASLQPMHSSEPVGEEADIDGSFFDLTESLNVLGLDGECIVTGNVLLATGDDEAEEESAYVWSGMLDAEEVQRNWQQLQGVTLERLMAAFRETPNGKSTNDQGNDEYLKFHFVALKDVYRRAADARAAMSFLVC</sequence>
<evidence type="ECO:0000313" key="3">
    <source>
        <dbReference type="Proteomes" id="UP000612585"/>
    </source>
</evidence>
<feature type="region of interest" description="Disordered" evidence="1">
    <location>
        <begin position="1"/>
        <end position="25"/>
    </location>
</feature>
<accession>A0A8J3ZE05</accession>
<evidence type="ECO:0000313" key="2">
    <source>
        <dbReference type="EMBL" id="GIJ62176.1"/>
    </source>
</evidence>
<dbReference type="RefSeq" id="WP_204007664.1">
    <property type="nucleotide sequence ID" value="NZ_BOPG01000076.1"/>
</dbReference>
<evidence type="ECO:0008006" key="4">
    <source>
        <dbReference type="Google" id="ProtNLM"/>
    </source>
</evidence>
<keyword evidence="3" id="KW-1185">Reference proteome</keyword>
<evidence type="ECO:0000256" key="1">
    <source>
        <dbReference type="SAM" id="MobiDB-lite"/>
    </source>
</evidence>
<dbReference type="AlphaFoldDB" id="A0A8J3ZE05"/>
<dbReference type="Proteomes" id="UP000612585">
    <property type="component" value="Unassembled WGS sequence"/>
</dbReference>
<proteinExistence type="predicted"/>
<dbReference type="EMBL" id="BOPG01000076">
    <property type="protein sequence ID" value="GIJ62176.1"/>
    <property type="molecule type" value="Genomic_DNA"/>
</dbReference>
<dbReference type="InterPro" id="IPR035944">
    <property type="entry name" value="YfbM-like_sf"/>
</dbReference>
<name>A0A8J3ZE05_9ACTN</name>
<organism evidence="2 3">
    <name type="scientific">Virgisporangium aurantiacum</name>
    <dbReference type="NCBI Taxonomy" id="175570"/>
    <lineage>
        <taxon>Bacteria</taxon>
        <taxon>Bacillati</taxon>
        <taxon>Actinomycetota</taxon>
        <taxon>Actinomycetes</taxon>
        <taxon>Micromonosporales</taxon>
        <taxon>Micromonosporaceae</taxon>
        <taxon>Virgisporangium</taxon>
    </lineage>
</organism>